<reference evidence="3" key="1">
    <citation type="journal article" date="2019" name="Int. J. Syst. Evol. Microbiol.">
        <title>The Global Catalogue of Microorganisms (GCM) 10K type strain sequencing project: providing services to taxonomists for standard genome sequencing and annotation.</title>
        <authorList>
            <consortium name="The Broad Institute Genomics Platform"/>
            <consortium name="The Broad Institute Genome Sequencing Center for Infectious Disease"/>
            <person name="Wu L."/>
            <person name="Ma J."/>
        </authorList>
    </citation>
    <scope>NUCLEOTIDE SEQUENCE [LARGE SCALE GENOMIC DNA]</scope>
    <source>
        <strain evidence="3">CGMCC 1.15342</strain>
    </source>
</reference>
<dbReference type="Gene3D" id="2.120.10.30">
    <property type="entry name" value="TolB, C-terminal domain"/>
    <property type="match status" value="1"/>
</dbReference>
<dbReference type="InterPro" id="IPR011042">
    <property type="entry name" value="6-blade_b-propeller_TolB-like"/>
</dbReference>
<dbReference type="PANTHER" id="PTHR33546">
    <property type="entry name" value="LARGE, MULTIFUNCTIONAL SECRETED PROTEIN-RELATED"/>
    <property type="match status" value="1"/>
</dbReference>
<dbReference type="InterPro" id="IPR055557">
    <property type="entry name" value="DUF7133"/>
</dbReference>
<comment type="caution">
    <text evidence="2">The sequence shown here is derived from an EMBL/GenBank/DDBJ whole genome shotgun (WGS) entry which is preliminary data.</text>
</comment>
<dbReference type="InterPro" id="IPR011041">
    <property type="entry name" value="Quinoprot_gluc/sorb_DH_b-prop"/>
</dbReference>
<gene>
    <name evidence="2" type="ORF">GCM10011386_43230</name>
</gene>
<name>A0ABQ1N023_9SPHI</name>
<dbReference type="Pfam" id="PF23500">
    <property type="entry name" value="DUF7133"/>
    <property type="match status" value="1"/>
</dbReference>
<feature type="domain" description="DUF7133" evidence="1">
    <location>
        <begin position="354"/>
        <end position="726"/>
    </location>
</feature>
<dbReference type="Gene3D" id="1.25.10.10">
    <property type="entry name" value="Leucine-rich Repeat Variant"/>
    <property type="match status" value="1"/>
</dbReference>
<protein>
    <recommendedName>
        <fullName evidence="1">DUF7133 domain-containing protein</fullName>
    </recommendedName>
</protein>
<dbReference type="SUPFAM" id="SSF49503">
    <property type="entry name" value="Cupredoxins"/>
    <property type="match status" value="1"/>
</dbReference>
<dbReference type="InterPro" id="IPR013428">
    <property type="entry name" value="Membrane-bound_put_N"/>
</dbReference>
<dbReference type="InterPro" id="IPR011989">
    <property type="entry name" value="ARM-like"/>
</dbReference>
<dbReference type="InterPro" id="IPR008972">
    <property type="entry name" value="Cupredoxin"/>
</dbReference>
<sequence length="930" mass="104346">MQSRLFCFNFLFLFGLVCVVSCTGDRRSTDSQEIDREYVLDAKMIGYTGVGGDIDGRRNPVLRAKKGERVKISLINGELMAHDITLEKLGIKSETMLEAGDTTSIVFKATEDDTYFCSLPGHQQVMRGQFKIVENFEAAVVSDNWGVSPRKNGRPLNLGFERGSLQDWKATGDAFGPRSVTFDPAPWYPDSVVLKQSGDYYVSSGGTLNYQATGTLTSTSFEVTHPWASFKITGGALAGLRAELVDAVADTVIFKMSGYINESKPSDPAHAAFRPVVVDLSRYQGKEIFVRLVDEETGTVPEIAYIGDNPWAHISFDDFRFHEERPTYANELRPDDVVILPPRDLVPNAGLSGAEAAKVMDVPKGFKVTLAASEPDIVRPIAFTQDDRGRLWVVEAHTYPVRAPEGQGKDRILIFEDTNGDGTLDSRKVFMEGLNMVSGIEIGFGGVWVGAAPYLLYIPIDESKDLPAGEPKILLDGWGYEDTHETLNTFKWGPDGWLYGNHGVFTHSNVGKPGASDQERTPINAGVWRYHPKRHEFEVFANGTSNPWGIDFNDYGHAFTTVCVIPHLFHMIQGGRYHRQGGEHFNPYTYEDIKTIADHVHWLGDQGPHAGNFRSAAAGGGHAHAGAMFYLGNKHWDIDRNAIFMNNINGFRVNMDITKRAGSGYTASHGTDFINTNDFWSQWLNFRITPSGSVFVIDWYDKNQCHSPNPDVHDKTLGRIFKISHEQDQWVTVDLRKKTDKELVAYQLDENEFYVVHSRRLLQERGGNAEVHADLWKIFHENPDVTRKLRALWALHVTGGINEKQAEELLDHADEYVRSWAIQLIAETKKVPTGAQRRFESMAKRDTSALVRLYLTSALQRMALNQRWEIVKNLAAHEEDAADQNIPLMVWYALEPLVGMDAERATELVKNSKLPNLQEFVSRRIADGKK</sequence>
<accession>A0ABQ1N023</accession>
<dbReference type="Gene3D" id="2.60.40.420">
    <property type="entry name" value="Cupredoxins - blue copper proteins"/>
    <property type="match status" value="1"/>
</dbReference>
<evidence type="ECO:0000313" key="3">
    <source>
        <dbReference type="Proteomes" id="UP000597338"/>
    </source>
</evidence>
<evidence type="ECO:0000259" key="1">
    <source>
        <dbReference type="Pfam" id="PF23500"/>
    </source>
</evidence>
<dbReference type="SUPFAM" id="SSF50952">
    <property type="entry name" value="Soluble quinoprotein glucose dehydrogenase"/>
    <property type="match status" value="1"/>
</dbReference>
<dbReference type="Proteomes" id="UP000597338">
    <property type="component" value="Unassembled WGS sequence"/>
</dbReference>
<proteinExistence type="predicted"/>
<dbReference type="PANTHER" id="PTHR33546:SF1">
    <property type="entry name" value="LARGE, MULTIFUNCTIONAL SECRETED PROTEIN"/>
    <property type="match status" value="1"/>
</dbReference>
<dbReference type="EMBL" id="BMIK01000024">
    <property type="protein sequence ID" value="GGC46315.1"/>
    <property type="molecule type" value="Genomic_DNA"/>
</dbReference>
<organism evidence="2 3">
    <name type="scientific">Parapedobacter defluvii</name>
    <dbReference type="NCBI Taxonomy" id="2045106"/>
    <lineage>
        <taxon>Bacteria</taxon>
        <taxon>Pseudomonadati</taxon>
        <taxon>Bacteroidota</taxon>
        <taxon>Sphingobacteriia</taxon>
        <taxon>Sphingobacteriales</taxon>
        <taxon>Sphingobacteriaceae</taxon>
        <taxon>Parapedobacter</taxon>
    </lineage>
</organism>
<evidence type="ECO:0000313" key="2">
    <source>
        <dbReference type="EMBL" id="GGC46315.1"/>
    </source>
</evidence>
<dbReference type="RefSeq" id="WP_188753555.1">
    <property type="nucleotide sequence ID" value="NZ_BMIK01000024.1"/>
</dbReference>
<keyword evidence="3" id="KW-1185">Reference proteome</keyword>
<dbReference type="NCBIfam" id="TIGR02604">
    <property type="entry name" value="Piru_Ver_Nterm"/>
    <property type="match status" value="1"/>
</dbReference>